<dbReference type="AlphaFoldDB" id="A0A8E7ATT7"/>
<dbReference type="Gene3D" id="2.30.130.10">
    <property type="entry name" value="PUA domain"/>
    <property type="match status" value="1"/>
</dbReference>
<dbReference type="Pfam" id="PF17884">
    <property type="entry name" value="DUF5591"/>
    <property type="match status" value="1"/>
</dbReference>
<dbReference type="GO" id="GO:0003723">
    <property type="term" value="F:RNA binding"/>
    <property type="evidence" value="ECO:0007669"/>
    <property type="project" value="InterPro"/>
</dbReference>
<dbReference type="PANTHER" id="PTHR46499">
    <property type="entry name" value="QUEUINE TRNA-RIBOSYLTRANSFERASE"/>
    <property type="match status" value="1"/>
</dbReference>
<dbReference type="SMART" id="SM00359">
    <property type="entry name" value="PUA"/>
    <property type="match status" value="1"/>
</dbReference>
<evidence type="ECO:0000256" key="2">
    <source>
        <dbReference type="ARBA" id="ARBA00008906"/>
    </source>
</evidence>
<dbReference type="SUPFAM" id="SSF88697">
    <property type="entry name" value="PUA domain-like"/>
    <property type="match status" value="1"/>
</dbReference>
<proteinExistence type="inferred from homology"/>
<dbReference type="SUPFAM" id="SSF52141">
    <property type="entry name" value="Uracil-DNA glycosylase-like"/>
    <property type="match status" value="1"/>
</dbReference>
<feature type="domain" description="PUA" evidence="4">
    <location>
        <begin position="475"/>
        <end position="542"/>
    </location>
</feature>
<dbReference type="Gene3D" id="3.20.20.105">
    <property type="entry name" value="Queuine tRNA-ribosyltransferase-like"/>
    <property type="match status" value="1"/>
</dbReference>
<sequence length="546" mass="61333">MKGVEILSRDGTARYGRLIVDDTVLNFPSATDTTRLFPALNTRTGINIPPIEDPEFVSRFLVRDGEQPIPLHIHAPADIQSGDTVITPNWHTLLSRPRDFCQFMDQLKASTPPDTCWYLPGAALPENAAILVHAGFDLFDYIATDLATIQGKFCLPDGQYPEKVMEEGLCSCQGCMSGDLLLHNRIALDQELARIGRRIRDGTFREFLDGRCRTRPELVSIMRHIEKSDRMEQNSPVSRSTPFLATSGDSIHRMEVRRFADRLVERYIPPVADVAVLIPCSAKKPYSLSQSHRKFSQAIARRAHELIMTSPLGLVPRDLELCYPAAAYDVPVTGYWDHEERYQITQTLVRYFTRHPYRRVIAHLDGDARIIAQDAADQAGFEIEFTCESDRLTDYTSLQTLSEALAGERKVKSHLVRGMISFQFGYDLKAPNLEVKGSYPEQVVKRGRNLYFSTDPAHGMMRPTFDGWSLIETGYRVYIDDFVPQGDILAPGVIDADPVIRPGDEVLVIGDKAMTTGRAAMSADEMIRSSRGVAVRVRKVKKLDGQ</sequence>
<dbReference type="PANTHER" id="PTHR46499:SF2">
    <property type="entry name" value="ARCHAEOSINE SYNTHASE"/>
    <property type="match status" value="1"/>
</dbReference>
<protein>
    <submittedName>
        <fullName evidence="5">DUF5591 domain-containing protein</fullName>
    </submittedName>
</protein>
<evidence type="ECO:0000313" key="6">
    <source>
        <dbReference type="Proteomes" id="UP000680656"/>
    </source>
</evidence>
<organism evidence="5 6">
    <name type="scientific">Methanospirillum purgamenti</name>
    <dbReference type="NCBI Taxonomy" id="2834276"/>
    <lineage>
        <taxon>Archaea</taxon>
        <taxon>Methanobacteriati</taxon>
        <taxon>Methanobacteriota</taxon>
        <taxon>Stenosarchaea group</taxon>
        <taxon>Methanomicrobia</taxon>
        <taxon>Methanomicrobiales</taxon>
        <taxon>Methanospirillaceae</taxon>
        <taxon>Methanospirillum</taxon>
    </lineage>
</organism>
<dbReference type="EMBL" id="CP075546">
    <property type="protein sequence ID" value="QVV87427.1"/>
    <property type="molecule type" value="Genomic_DNA"/>
</dbReference>
<dbReference type="Pfam" id="PF01472">
    <property type="entry name" value="PUA"/>
    <property type="match status" value="1"/>
</dbReference>
<name>A0A8E7ATT7_9EURY</name>
<evidence type="ECO:0000313" key="5">
    <source>
        <dbReference type="EMBL" id="QVV87427.1"/>
    </source>
</evidence>
<dbReference type="Proteomes" id="UP000680656">
    <property type="component" value="Chromosome"/>
</dbReference>
<dbReference type="UniPathway" id="UPA00393"/>
<dbReference type="InterPro" id="IPR036511">
    <property type="entry name" value="TGT-like_sf"/>
</dbReference>
<dbReference type="InterPro" id="IPR015947">
    <property type="entry name" value="PUA-like_sf"/>
</dbReference>
<dbReference type="InterPro" id="IPR050076">
    <property type="entry name" value="ArchSynthase1/Queuine_TRR"/>
</dbReference>
<dbReference type="RefSeq" id="WP_214418248.1">
    <property type="nucleotide sequence ID" value="NZ_CP075546.1"/>
</dbReference>
<dbReference type="SUPFAM" id="SSF51713">
    <property type="entry name" value="tRNA-guanine transglycosylase"/>
    <property type="match status" value="1"/>
</dbReference>
<dbReference type="CDD" id="cd21149">
    <property type="entry name" value="PUA_archaeosine_TGT"/>
    <property type="match status" value="1"/>
</dbReference>
<dbReference type="InterPro" id="IPR002478">
    <property type="entry name" value="PUA"/>
</dbReference>
<evidence type="ECO:0000256" key="3">
    <source>
        <dbReference type="ARBA" id="ARBA00022694"/>
    </source>
</evidence>
<gene>
    <name evidence="5" type="ORF">KHC33_08530</name>
</gene>
<dbReference type="NCBIfam" id="NF040592">
    <property type="entry name" value="tRNA_mod_ArcS"/>
    <property type="match status" value="1"/>
</dbReference>
<dbReference type="InterPro" id="IPR053418">
    <property type="entry name" value="Archaeosine_synthase_1"/>
</dbReference>
<dbReference type="InterPro" id="IPR036895">
    <property type="entry name" value="Uracil-DNA_glycosylase-like_sf"/>
</dbReference>
<dbReference type="GeneID" id="65097224"/>
<dbReference type="PROSITE" id="PS50890">
    <property type="entry name" value="PUA"/>
    <property type="match status" value="1"/>
</dbReference>
<evidence type="ECO:0000259" key="4">
    <source>
        <dbReference type="SMART" id="SM00359"/>
    </source>
</evidence>
<accession>A0A8E7ATT7</accession>
<dbReference type="GO" id="GO:0002099">
    <property type="term" value="P:tRNA wobble guanine modification"/>
    <property type="evidence" value="ECO:0007669"/>
    <property type="project" value="TreeGrafter"/>
</dbReference>
<dbReference type="GO" id="GO:0005737">
    <property type="term" value="C:cytoplasm"/>
    <property type="evidence" value="ECO:0007669"/>
    <property type="project" value="TreeGrafter"/>
</dbReference>
<reference evidence="5 6" key="1">
    <citation type="submission" date="2021-05" db="EMBL/GenBank/DDBJ databases">
        <title>A novel Methanospirillum isolate from a pyrite-forming mixed culture.</title>
        <authorList>
            <person name="Bunk B."/>
            <person name="Sproer C."/>
            <person name="Spring S."/>
            <person name="Pester M."/>
        </authorList>
    </citation>
    <scope>NUCLEOTIDE SEQUENCE [LARGE SCALE GENOMIC DNA]</scope>
    <source>
        <strain evidence="5 6">J.3.6.1-F.2.7.3</strain>
    </source>
</reference>
<dbReference type="InterPro" id="IPR036974">
    <property type="entry name" value="PUA_sf"/>
</dbReference>
<comment type="pathway">
    <text evidence="1">tRNA modification; archaeosine-tRNA biosynthesis.</text>
</comment>
<evidence type="ECO:0000256" key="1">
    <source>
        <dbReference type="ARBA" id="ARBA00005030"/>
    </source>
</evidence>
<keyword evidence="3" id="KW-0819">tRNA processing</keyword>
<dbReference type="InterPro" id="IPR040777">
    <property type="entry name" value="DUF5591"/>
</dbReference>
<dbReference type="KEGG" id="mrtj:KHC33_08530"/>
<dbReference type="Gene3D" id="3.40.50.10630">
    <property type="entry name" value="Uracil-DNA glycosylase-like"/>
    <property type="match status" value="1"/>
</dbReference>
<keyword evidence="6" id="KW-1185">Reference proteome</keyword>
<comment type="similarity">
    <text evidence="2">Belongs to the archaeosine synthase type 1 family.</text>
</comment>